<dbReference type="InterPro" id="IPR011055">
    <property type="entry name" value="Dup_hybrid_motif"/>
</dbReference>
<evidence type="ECO:0000313" key="2">
    <source>
        <dbReference type="Proteomes" id="UP000185781"/>
    </source>
</evidence>
<dbReference type="EMBL" id="FTOV01000032">
    <property type="protein sequence ID" value="SIT28616.1"/>
    <property type="molecule type" value="Genomic_DNA"/>
</dbReference>
<dbReference type="Gene3D" id="2.70.70.10">
    <property type="entry name" value="Glucose Permease (Domain IIA)"/>
    <property type="match status" value="1"/>
</dbReference>
<dbReference type="STRING" id="373672.SAMN05421785_1324"/>
<dbReference type="RefSeq" id="WP_076396842.1">
    <property type="nucleotide sequence ID" value="NZ_FTOV01000032.1"/>
</dbReference>
<evidence type="ECO:0000313" key="1">
    <source>
        <dbReference type="EMBL" id="SIT28616.1"/>
    </source>
</evidence>
<gene>
    <name evidence="1" type="ORF">SAMN05421785_1324</name>
</gene>
<name>A0A1N7R0H0_9FLAO</name>
<proteinExistence type="predicted"/>
<dbReference type="OrthoDB" id="9883811at2"/>
<accession>A0A1N7R0H0</accession>
<dbReference type="Proteomes" id="UP000185781">
    <property type="component" value="Unassembled WGS sequence"/>
</dbReference>
<sequence>MKTCYIFFFISLFQQVFSQSCNCPIDGGKIIKGYKNNEAQQVYKGTFLKDNPDITPVDLTIVTNNENAIVRSIVNGKVVDVGSELDYIAIIYDDNQVIIYDLMKDVVLKKNDIVEKGTILGKVKLNSFTPKNYKEILNYVGEIYSINLSFYYIDSKTADMIHNPISMDKITCETIICKNCQPKIYGM</sequence>
<reference evidence="1 2" key="1">
    <citation type="submission" date="2017-01" db="EMBL/GenBank/DDBJ databases">
        <authorList>
            <person name="Mah S.A."/>
            <person name="Swanson W.J."/>
            <person name="Moy G.W."/>
            <person name="Vacquier V.D."/>
        </authorList>
    </citation>
    <scope>NUCLEOTIDE SEQUENCE [LARGE SCALE GENOMIC DNA]</scope>
    <source>
        <strain evidence="1 2">DSM 18014</strain>
    </source>
</reference>
<protein>
    <submittedName>
        <fullName evidence="1">Peptidase family M23</fullName>
    </submittedName>
</protein>
<dbReference type="PROSITE" id="PS51257">
    <property type="entry name" value="PROKAR_LIPOPROTEIN"/>
    <property type="match status" value="1"/>
</dbReference>
<organism evidence="1 2">
    <name type="scientific">Chryseobacterium gambrini</name>
    <dbReference type="NCBI Taxonomy" id="373672"/>
    <lineage>
        <taxon>Bacteria</taxon>
        <taxon>Pseudomonadati</taxon>
        <taxon>Bacteroidota</taxon>
        <taxon>Flavobacteriia</taxon>
        <taxon>Flavobacteriales</taxon>
        <taxon>Weeksellaceae</taxon>
        <taxon>Chryseobacterium group</taxon>
        <taxon>Chryseobacterium</taxon>
    </lineage>
</organism>
<dbReference type="AlphaFoldDB" id="A0A1N7R0H0"/>